<evidence type="ECO:0000313" key="3">
    <source>
        <dbReference type="EMBL" id="MFC1850358.1"/>
    </source>
</evidence>
<feature type="domain" description="Transposase IS4-like" evidence="1">
    <location>
        <begin position="539"/>
        <end position="683"/>
    </location>
</feature>
<proteinExistence type="predicted"/>
<dbReference type="InterPro" id="IPR012337">
    <property type="entry name" value="RNaseH-like_sf"/>
</dbReference>
<dbReference type="Gene3D" id="3.90.350.10">
    <property type="entry name" value="Transposase Inhibitor Protein From Tn5, Chain A, domain 1"/>
    <property type="match status" value="1"/>
</dbReference>
<dbReference type="Pfam" id="PF14706">
    <property type="entry name" value="Tnp_DNA_bind"/>
    <property type="match status" value="1"/>
</dbReference>
<gene>
    <name evidence="3" type="ORF">ACFL27_09225</name>
</gene>
<name>A0ABV6YW00_UNCC1</name>
<organism evidence="3 4">
    <name type="scientific">candidate division CSSED10-310 bacterium</name>
    <dbReference type="NCBI Taxonomy" id="2855610"/>
    <lineage>
        <taxon>Bacteria</taxon>
        <taxon>Bacteria division CSSED10-310</taxon>
    </lineage>
</organism>
<dbReference type="Gene3D" id="1.10.246.40">
    <property type="entry name" value="Tn5 transposase, domain 1"/>
    <property type="match status" value="1"/>
</dbReference>
<dbReference type="InterPro" id="IPR054836">
    <property type="entry name" value="Tn5_transposase"/>
</dbReference>
<dbReference type="InterPro" id="IPR025639">
    <property type="entry name" value="DruA"/>
</dbReference>
<reference evidence="3 4" key="1">
    <citation type="submission" date="2024-09" db="EMBL/GenBank/DDBJ databases">
        <title>Laminarin stimulates single cell rates of sulfate reduction while oxygen inhibits transcriptomic activity in coastal marine sediment.</title>
        <authorList>
            <person name="Lindsay M."/>
            <person name="Orcutt B."/>
            <person name="Emerson D."/>
            <person name="Stepanauskas R."/>
            <person name="D'Angelo T."/>
        </authorList>
    </citation>
    <scope>NUCLEOTIDE SEQUENCE [LARGE SCALE GENOMIC DNA]</scope>
    <source>
        <strain evidence="3">SAG AM-311-K15</strain>
    </source>
</reference>
<dbReference type="InterPro" id="IPR002559">
    <property type="entry name" value="Transposase_11"/>
</dbReference>
<protein>
    <submittedName>
        <fullName evidence="3">IS4 family transposase</fullName>
    </submittedName>
</protein>
<dbReference type="Pfam" id="PF01609">
    <property type="entry name" value="DDE_Tnp_1"/>
    <property type="match status" value="1"/>
</dbReference>
<dbReference type="InterPro" id="IPR038215">
    <property type="entry name" value="TN5-like_N_sf"/>
</dbReference>
<accession>A0ABV6YW00</accession>
<feature type="domain" description="Transposase Tn5-like N-terminal" evidence="2">
    <location>
        <begin position="307"/>
        <end position="363"/>
    </location>
</feature>
<evidence type="ECO:0000259" key="1">
    <source>
        <dbReference type="Pfam" id="PF01609"/>
    </source>
</evidence>
<dbReference type="Pfam" id="PF14236">
    <property type="entry name" value="DruA"/>
    <property type="match status" value="1"/>
</dbReference>
<dbReference type="NCBIfam" id="NF033590">
    <property type="entry name" value="transpos_IS4_3"/>
    <property type="match status" value="1"/>
</dbReference>
<dbReference type="InterPro" id="IPR047768">
    <property type="entry name" value="Tn5p-like"/>
</dbReference>
<evidence type="ECO:0000313" key="4">
    <source>
        <dbReference type="Proteomes" id="UP001594351"/>
    </source>
</evidence>
<dbReference type="Gene3D" id="1.10.740.10">
    <property type="entry name" value="Transferase Inhibitor Protein From Tn5, Chain"/>
    <property type="match status" value="1"/>
</dbReference>
<keyword evidence="4" id="KW-1185">Reference proteome</keyword>
<dbReference type="InterPro" id="IPR014737">
    <property type="entry name" value="Transposase_Tn5-like_C"/>
</dbReference>
<comment type="caution">
    <text evidence="3">The sequence shown here is derived from an EMBL/GenBank/DDBJ whole genome shotgun (WGS) entry which is preliminary data.</text>
</comment>
<dbReference type="SUPFAM" id="SSF53098">
    <property type="entry name" value="Ribonuclease H-like"/>
    <property type="match status" value="1"/>
</dbReference>
<evidence type="ECO:0000259" key="2">
    <source>
        <dbReference type="Pfam" id="PF14706"/>
    </source>
</evidence>
<dbReference type="InterPro" id="IPR014735">
    <property type="entry name" value="Transposase_Tn5-like_N"/>
</dbReference>
<dbReference type="PANTHER" id="PTHR37319">
    <property type="entry name" value="TRANSPOSASE"/>
    <property type="match status" value="1"/>
</dbReference>
<dbReference type="Proteomes" id="UP001594351">
    <property type="component" value="Unassembled WGS sequence"/>
</dbReference>
<dbReference type="PANTHER" id="PTHR37319:SF1">
    <property type="entry name" value="TRANSPOSASE TN5 DIMERISATION DOMAIN-CONTAINING PROTEIN"/>
    <property type="match status" value="1"/>
</dbReference>
<dbReference type="EMBL" id="JBHPBY010000094">
    <property type="protein sequence ID" value="MFC1850358.1"/>
    <property type="molecule type" value="Genomic_DNA"/>
</dbReference>
<sequence length="735" mass="84808">MKNQNRIKKHLAQPEVIEYIKGFLEVNDVLSRTMLADTLCEKYNFYDMLGNQQRSSCYRALRELEKQGHFTLPKSRTFKGGIKKARRLGKPVPEAEGVPKQVHAIGQLELLLVDCDFHMMLWNEMMIVEHPQGKRPLVGRQLRYLIKSEFGYLGALGFAAPALQLRDRDAWIGWDIETRRNHLDKIVCMNRFLIRNKVHCKNLASRVLSLCVKRMPDDFEWRYGYRPLLMESFVDTSCFSGACYQAANWQHVGKTQGRGRQDRSRKYTETVKDIYMYPLVKDFRQKLGLSRDKGKGSLSLEDGVVSENWAAMEFQNAPLGDKRLTDRVIEIAQIKGDNPGSSWLSAIHGDRAAAKGYYRLIEKPEDSAVTMSNLLLPHRERTIQRMQSQNTVLCIHDTTEFDFSTLTVCPGLGVIGKNQTKTESRGLRLHSTFVTTTTGLPLGILRANCDAPKLKPEHKGKDRRFIPLEEKDSLRWVEGLQDCQAVSASLPGTSLVCVMDREGDFFDLIDMWRQNPTVEVLIRAYHNRRLEQGGLLFDYVSSQPVLTNLQIDVSYRSARRKKGKRAFRPKRKARTAEVSVQYVNLDIPSPNQGLSRHKEPINLNIIHVFEKNPPSDVEEPLEWFLITTVQCNSPEDVEKCLLWYCLRWRIEDWHRVMKSGCNVEKATHKTAERLKRFISINLVVAWRIMLMTLLGRKTPKLPPEVFFTDIELQVLQRYAKKKTMNRQRPSVKQSI</sequence>